<accession>A0AAE7EA95</accession>
<proteinExistence type="predicted"/>
<dbReference type="EMBL" id="CP053832">
    <property type="protein sequence ID" value="QKF84541.1"/>
    <property type="molecule type" value="Genomic_DNA"/>
</dbReference>
<dbReference type="Pfam" id="PF04985">
    <property type="entry name" value="Phage_tube"/>
    <property type="match status" value="1"/>
</dbReference>
<name>A0AAE7EA95_9BACT</name>
<evidence type="ECO:0000313" key="2">
    <source>
        <dbReference type="Proteomes" id="UP000509722"/>
    </source>
</evidence>
<organism evidence="1 2">
    <name type="scientific">Campylobacter ureolyticus</name>
    <dbReference type="NCBI Taxonomy" id="827"/>
    <lineage>
        <taxon>Bacteria</taxon>
        <taxon>Pseudomonadati</taxon>
        <taxon>Campylobacterota</taxon>
        <taxon>Epsilonproteobacteria</taxon>
        <taxon>Campylobacterales</taxon>
        <taxon>Campylobacteraceae</taxon>
        <taxon>Campylobacter</taxon>
    </lineage>
</organism>
<dbReference type="RefSeq" id="WP_018713736.1">
    <property type="nucleotide sequence ID" value="NZ_CP053832.1"/>
</dbReference>
<dbReference type="AlphaFoldDB" id="A0AAE7EA95"/>
<evidence type="ECO:0000313" key="1">
    <source>
        <dbReference type="EMBL" id="QKF84541.1"/>
    </source>
</evidence>
<dbReference type="Proteomes" id="UP000509722">
    <property type="component" value="Chromosome"/>
</dbReference>
<protein>
    <submittedName>
        <fullName evidence="1">Phage tail tube protein FII</fullName>
    </submittedName>
</protein>
<dbReference type="GeneID" id="77175966"/>
<sequence>MIRNAVTAQAVTGGNLFVDGIGMFGELTNFEPPAFEHETVETSSQIGKYEHVLPTLKPLSASFTVNKVDKIYFGLLDTTKPQKIYIKNNLSSMNGKETGIVVTFEGNIKVLNAPKFEMNSEAEVSFEMSATVVKYEIDGETSLLYDVVNSFYEVNGKDIYEPIRKNIL</sequence>
<reference evidence="1 2" key="1">
    <citation type="submission" date="2020-05" db="EMBL/GenBank/DDBJ databases">
        <title>Complete genome sequencing of Campylobacter and Arcobacter type strains.</title>
        <authorList>
            <person name="Miller W.G."/>
            <person name="Yee E."/>
        </authorList>
    </citation>
    <scope>NUCLEOTIDE SEQUENCE [LARGE SCALE GENOMIC DNA]</scope>
    <source>
        <strain evidence="1 2">LMG 6451</strain>
    </source>
</reference>
<gene>
    <name evidence="1" type="ORF">CURT_1063</name>
</gene>
<dbReference type="InterPro" id="IPR006498">
    <property type="entry name" value="Tail_tube"/>
</dbReference>